<dbReference type="KEGG" id="masz:C9I28_17170"/>
<dbReference type="SUPFAM" id="SSF53850">
    <property type="entry name" value="Periplasmic binding protein-like II"/>
    <property type="match status" value="1"/>
</dbReference>
<dbReference type="Gene3D" id="3.40.190.10">
    <property type="entry name" value="Periplasmic binding protein-like II"/>
    <property type="match status" value="2"/>
</dbReference>
<protein>
    <recommendedName>
        <fullName evidence="3">PBP domain-containing protein</fullName>
    </recommendedName>
</protein>
<accession>A0A2R4CC35</accession>
<proteinExistence type="predicted"/>
<dbReference type="InterPro" id="IPR050811">
    <property type="entry name" value="Phosphate_ABC_transporter"/>
</dbReference>
<dbReference type="Proteomes" id="UP000240505">
    <property type="component" value="Chromosome"/>
</dbReference>
<feature type="domain" description="PBP" evidence="3">
    <location>
        <begin position="24"/>
        <end position="254"/>
    </location>
</feature>
<dbReference type="PANTHER" id="PTHR30570">
    <property type="entry name" value="PERIPLASMIC PHOSPHATE BINDING COMPONENT OF PHOSPHATE ABC TRANSPORTER"/>
    <property type="match status" value="1"/>
</dbReference>
<reference evidence="4 5" key="1">
    <citation type="submission" date="2018-03" db="EMBL/GenBank/DDBJ databases">
        <title>Massilia armeniaca sp. nov., isolated from desert soil.</title>
        <authorList>
            <person name="Huang H."/>
            <person name="Ren M."/>
        </authorList>
    </citation>
    <scope>NUCLEOTIDE SEQUENCE [LARGE SCALE GENOMIC DNA]</scope>
    <source>
        <strain evidence="4 5">ZMN-3</strain>
    </source>
</reference>
<evidence type="ECO:0000313" key="5">
    <source>
        <dbReference type="Proteomes" id="UP000240505"/>
    </source>
</evidence>
<keyword evidence="5" id="KW-1185">Reference proteome</keyword>
<organism evidence="4 5">
    <name type="scientific">Pseudoduganella armeniaca</name>
    <dbReference type="NCBI Taxonomy" id="2072590"/>
    <lineage>
        <taxon>Bacteria</taxon>
        <taxon>Pseudomonadati</taxon>
        <taxon>Pseudomonadota</taxon>
        <taxon>Betaproteobacteria</taxon>
        <taxon>Burkholderiales</taxon>
        <taxon>Oxalobacteraceae</taxon>
        <taxon>Telluria group</taxon>
        <taxon>Pseudoduganella</taxon>
    </lineage>
</organism>
<evidence type="ECO:0000259" key="3">
    <source>
        <dbReference type="Pfam" id="PF12849"/>
    </source>
</evidence>
<feature type="compositionally biased region" description="Pro residues" evidence="2">
    <location>
        <begin position="15"/>
        <end position="26"/>
    </location>
</feature>
<dbReference type="AlphaFoldDB" id="A0A2R4CC35"/>
<name>A0A2R4CC35_9BURK</name>
<evidence type="ECO:0000313" key="4">
    <source>
        <dbReference type="EMBL" id="AVR97176.1"/>
    </source>
</evidence>
<dbReference type="InterPro" id="IPR024370">
    <property type="entry name" value="PBP_domain"/>
</dbReference>
<dbReference type="EMBL" id="CP028324">
    <property type="protein sequence ID" value="AVR97176.1"/>
    <property type="molecule type" value="Genomic_DNA"/>
</dbReference>
<dbReference type="PANTHER" id="PTHR30570:SF1">
    <property type="entry name" value="PHOSPHATE-BINDING PROTEIN PSTS"/>
    <property type="match status" value="1"/>
</dbReference>
<evidence type="ECO:0000256" key="1">
    <source>
        <dbReference type="ARBA" id="ARBA00022729"/>
    </source>
</evidence>
<gene>
    <name evidence="4" type="ORF">C9I28_17170</name>
</gene>
<sequence length="276" mass="28340">MPNRRHSTGAAMPARPHPSPLAPTAPPSRAVHLAGATTMLPLMQRLAEAYMGRDARERVVITEGGGTARGYKAVLDRTADIAMASGPVPDDFNSELQARVLALHRVTLGRDPIAILVHASNPVSNISLRQLADLFTGRIGNWRDAGGPDGPVQVLVGPPGGGVSAQFKQVLGSGASYTPSRLVLDSGARLLRAASDPAAITFAATMAPQQLALKVLTVDHLSPAAPAYPLQTPLTLALAGQPSGPAGALIRFLAVSWSGARAGAPGLSAMAAAHHG</sequence>
<dbReference type="OrthoDB" id="4008270at2"/>
<dbReference type="Pfam" id="PF12849">
    <property type="entry name" value="PBP_like_2"/>
    <property type="match status" value="1"/>
</dbReference>
<keyword evidence="1" id="KW-0732">Signal</keyword>
<feature type="region of interest" description="Disordered" evidence="2">
    <location>
        <begin position="1"/>
        <end position="27"/>
    </location>
</feature>
<evidence type="ECO:0000256" key="2">
    <source>
        <dbReference type="SAM" id="MobiDB-lite"/>
    </source>
</evidence>